<feature type="binding site" evidence="2">
    <location>
        <position position="192"/>
    </location>
    <ligand>
        <name>a divalent metal cation</name>
        <dbReference type="ChEBI" id="CHEBI:60240"/>
        <note>catalytic</note>
    </ligand>
</feature>
<feature type="binding site" evidence="2">
    <location>
        <position position="166"/>
    </location>
    <ligand>
        <name>a divalent metal cation</name>
        <dbReference type="ChEBI" id="CHEBI:60240"/>
        <note>catalytic</note>
    </ligand>
</feature>
<dbReference type="InterPro" id="IPR043700">
    <property type="entry name" value="DSD"/>
</dbReference>
<gene>
    <name evidence="4" type="ORF">HNQ60_002401</name>
</gene>
<dbReference type="InterPro" id="IPR013022">
    <property type="entry name" value="Xyl_isomerase-like_TIM-brl"/>
</dbReference>
<comment type="function">
    <text evidence="2">Catalyzes the conversion of 3-dehydroshikimate to protocatechuate (3,4-dihydroxybenzoate), a common intermediate of quinate and shikimate degradation pathways.</text>
</comment>
<organism evidence="4 5">
    <name type="scientific">Povalibacter uvarum</name>
    <dbReference type="NCBI Taxonomy" id="732238"/>
    <lineage>
        <taxon>Bacteria</taxon>
        <taxon>Pseudomonadati</taxon>
        <taxon>Pseudomonadota</taxon>
        <taxon>Gammaproteobacteria</taxon>
        <taxon>Steroidobacterales</taxon>
        <taxon>Steroidobacteraceae</taxon>
        <taxon>Povalibacter</taxon>
    </lineage>
</organism>
<comment type="similarity">
    <text evidence="2">Belongs to the bacterial two-domain DSD family.</text>
</comment>
<comment type="pathway">
    <text evidence="2">Aromatic compound metabolism; 3,4-dihydroxybenzoate biosynthesis.</text>
</comment>
<evidence type="ECO:0000313" key="4">
    <source>
        <dbReference type="EMBL" id="MBB6093520.1"/>
    </source>
</evidence>
<dbReference type="Pfam" id="PF01261">
    <property type="entry name" value="AP_endonuc_2"/>
    <property type="match status" value="1"/>
</dbReference>
<comment type="cofactor">
    <cofactor evidence="2">
        <name>a divalent metal cation</name>
        <dbReference type="ChEBI" id="CHEBI:60240"/>
    </cofactor>
</comment>
<dbReference type="Pfam" id="PF14696">
    <property type="entry name" value="Glyoxalase_5"/>
    <property type="match status" value="1"/>
</dbReference>
<dbReference type="PANTHER" id="PTHR12110:SF21">
    <property type="entry name" value="XYLOSE ISOMERASE-LIKE TIM BARREL DOMAIN-CONTAINING PROTEIN"/>
    <property type="match status" value="1"/>
</dbReference>
<dbReference type="GO" id="GO:0051213">
    <property type="term" value="F:dioxygenase activity"/>
    <property type="evidence" value="ECO:0007669"/>
    <property type="project" value="UniProtKB-KW"/>
</dbReference>
<protein>
    <recommendedName>
        <fullName evidence="2">3-dehydroshikimate dehydratase</fullName>
        <shortName evidence="2">DSD</shortName>
        <ecNumber evidence="2">4.2.1.118</ecNumber>
    </recommendedName>
</protein>
<dbReference type="HAMAP" id="MF_02238">
    <property type="entry name" value="DSD"/>
    <property type="match status" value="1"/>
</dbReference>
<dbReference type="UniPathway" id="UPA00088"/>
<comment type="caution">
    <text evidence="4">The sequence shown here is derived from an EMBL/GenBank/DDBJ whole genome shotgun (WGS) entry which is preliminary data.</text>
</comment>
<feature type="domain" description="VOC" evidence="3">
    <location>
        <begin position="447"/>
        <end position="583"/>
    </location>
</feature>
<keyword evidence="5" id="KW-1185">Reference proteome</keyword>
<accession>A0A841HML7</accession>
<keyword evidence="1 2" id="KW-0479">Metal-binding</keyword>
<feature type="binding site" evidence="2">
    <location>
        <position position="240"/>
    </location>
    <ligand>
        <name>a divalent metal cation</name>
        <dbReference type="ChEBI" id="CHEBI:60240"/>
        <note>catalytic</note>
    </ligand>
</feature>
<dbReference type="Proteomes" id="UP000588068">
    <property type="component" value="Unassembled WGS sequence"/>
</dbReference>
<comment type="caution">
    <text evidence="2">Lacks conserved residue(s) required for the propagation of feature annotation.</text>
</comment>
<dbReference type="GO" id="GO:0046872">
    <property type="term" value="F:metal ion binding"/>
    <property type="evidence" value="ECO:0007669"/>
    <property type="project" value="UniProtKB-UniRule"/>
</dbReference>
<keyword evidence="4" id="KW-0670">Pyruvate</keyword>
<reference evidence="4 5" key="1">
    <citation type="submission" date="2020-08" db="EMBL/GenBank/DDBJ databases">
        <title>Genomic Encyclopedia of Type Strains, Phase IV (KMG-IV): sequencing the most valuable type-strain genomes for metagenomic binning, comparative biology and taxonomic classification.</title>
        <authorList>
            <person name="Goeker M."/>
        </authorList>
    </citation>
    <scope>NUCLEOTIDE SEQUENCE [LARGE SCALE GENOMIC DNA]</scope>
    <source>
        <strain evidence="4 5">DSM 26723</strain>
    </source>
</reference>
<evidence type="ECO:0000256" key="1">
    <source>
        <dbReference type="ARBA" id="ARBA00022723"/>
    </source>
</evidence>
<evidence type="ECO:0000256" key="2">
    <source>
        <dbReference type="HAMAP-Rule" id="MF_02238"/>
    </source>
</evidence>
<dbReference type="PANTHER" id="PTHR12110">
    <property type="entry name" value="HYDROXYPYRUVATE ISOMERASE"/>
    <property type="match status" value="1"/>
</dbReference>
<keyword evidence="4" id="KW-0223">Dioxygenase</keyword>
<dbReference type="GO" id="GO:0046565">
    <property type="term" value="F:3-dehydroshikimate dehydratase activity"/>
    <property type="evidence" value="ECO:0007669"/>
    <property type="project" value="UniProtKB-UniRule"/>
</dbReference>
<feature type="binding site" evidence="2">
    <location>
        <position position="135"/>
    </location>
    <ligand>
        <name>a divalent metal cation</name>
        <dbReference type="ChEBI" id="CHEBI:60240"/>
        <note>catalytic</note>
    </ligand>
</feature>
<keyword evidence="2" id="KW-0456">Lyase</keyword>
<comment type="catalytic activity">
    <reaction evidence="2">
        <text>3-dehydroshikimate = 3,4-dihydroxybenzoate + H2O</text>
        <dbReference type="Rhea" id="RHEA:24848"/>
        <dbReference type="ChEBI" id="CHEBI:15377"/>
        <dbReference type="ChEBI" id="CHEBI:16630"/>
        <dbReference type="ChEBI" id="CHEBI:36241"/>
        <dbReference type="EC" id="4.2.1.118"/>
    </reaction>
</comment>
<name>A0A841HML7_9GAMM</name>
<feature type="domain" description="VOC" evidence="3">
    <location>
        <begin position="289"/>
        <end position="408"/>
    </location>
</feature>
<evidence type="ECO:0000313" key="5">
    <source>
        <dbReference type="Proteomes" id="UP000588068"/>
    </source>
</evidence>
<dbReference type="InterPro" id="IPR037523">
    <property type="entry name" value="VOC_core"/>
</dbReference>
<dbReference type="SUPFAM" id="SSF54593">
    <property type="entry name" value="Glyoxalase/Bleomycin resistance protein/Dihydroxybiphenyl dioxygenase"/>
    <property type="match status" value="1"/>
</dbReference>
<sequence length="623" mass="69698">MFTSIATVSISGSLDTKLRAIAEAGFDGVEIFENDLLTYDGGDARDVGRLLRELGLTCTAFQPFRDFEGMPEPLRARVFDRIERKFDVMEELGANLLLVCSNVSPSSSGERARIIEDFQELGTRAAARGLRVGYEALSWGRHVFDHRDAWSIVRDTQHPAIGLILDSFHSLARKVPIESLPDIDPAKVFLVQLADAPLLEMDLLSWSRHFRSLPGQGDLPIVPYVSALRSRGFDGIWSLEIFNDRFRASPATTTAVDGMRSLRLLEDQVVRRLTPNKPAPLPPRVQCRGFEFVEFAANEEEVEPLGRMFAALGFSQVGRHRSKDVTRWNQHGINFVINSEPESFARAYDSVHGASVCALGVSVENVDAAMQRAQSLQIGSFTQPVGPGEMQIPSVRGVGGSLVYFMQAGNERNVWEHEFVALPVKEPRDAGLLRVDYVAQTMQYEEMLSWLLYYLSLFDVAKTPQIEIADPLGLVYSQAVESPDRAFRMTLASSAAAQTLSSRFLQGFMGAGVQHIALETSDIVAAARRLREYGLEILPIPPNYYEDLQARFGLEPALADQLAEFNILYDRDGEGEFFQLYSRAFAKRFFFEIVERRSYRAYGLANAPIRLAAQSRYRTDRAV</sequence>
<dbReference type="Gene3D" id="3.20.20.150">
    <property type="entry name" value="Divalent-metal-dependent TIM barrel enzymes"/>
    <property type="match status" value="1"/>
</dbReference>
<dbReference type="InterPro" id="IPR036237">
    <property type="entry name" value="Xyl_isomerase-like_sf"/>
</dbReference>
<dbReference type="AlphaFoldDB" id="A0A841HML7"/>
<dbReference type="RefSeq" id="WP_184332017.1">
    <property type="nucleotide sequence ID" value="NZ_JACHHZ010000003.1"/>
</dbReference>
<evidence type="ECO:0000259" key="3">
    <source>
        <dbReference type="PROSITE" id="PS51819"/>
    </source>
</evidence>
<dbReference type="InterPro" id="IPR029068">
    <property type="entry name" value="Glyas_Bleomycin-R_OHBP_Dase"/>
</dbReference>
<dbReference type="EMBL" id="JACHHZ010000003">
    <property type="protein sequence ID" value="MBB6093520.1"/>
    <property type="molecule type" value="Genomic_DNA"/>
</dbReference>
<dbReference type="GO" id="GO:0046279">
    <property type="term" value="P:3,4-dihydroxybenzoate biosynthetic process"/>
    <property type="evidence" value="ECO:0007669"/>
    <property type="project" value="UniProtKB-UniRule"/>
</dbReference>
<dbReference type="SUPFAM" id="SSF51658">
    <property type="entry name" value="Xylose isomerase-like"/>
    <property type="match status" value="1"/>
</dbReference>
<dbReference type="Gene3D" id="3.10.180.10">
    <property type="entry name" value="2,3-Dihydroxybiphenyl 1,2-Dioxygenase, domain 1"/>
    <property type="match status" value="2"/>
</dbReference>
<dbReference type="EC" id="4.2.1.118" evidence="2"/>
<proteinExistence type="inferred from homology"/>
<dbReference type="InterPro" id="IPR041736">
    <property type="entry name" value="4OHPhenylPyrv_dOase_N"/>
</dbReference>
<dbReference type="InterPro" id="IPR050312">
    <property type="entry name" value="IolE/XylAMocC-like"/>
</dbReference>
<keyword evidence="4" id="KW-0560">Oxidoreductase</keyword>
<dbReference type="PROSITE" id="PS51819">
    <property type="entry name" value="VOC"/>
    <property type="match status" value="2"/>
</dbReference>
<dbReference type="CDD" id="cd08342">
    <property type="entry name" value="HPPD_N_like"/>
    <property type="match status" value="1"/>
</dbReference>